<evidence type="ECO:0000313" key="2">
    <source>
        <dbReference type="Proteomes" id="UP000671879"/>
    </source>
</evidence>
<gene>
    <name evidence="1" type="ORF">KAR29_12305</name>
</gene>
<name>A0A9Q7AM02_9BACT</name>
<organism evidence="1 2">
    <name type="scientific">Aminithiophilus ramosus</name>
    <dbReference type="NCBI Taxonomy" id="3029084"/>
    <lineage>
        <taxon>Bacteria</taxon>
        <taxon>Thermotogati</taxon>
        <taxon>Synergistota</taxon>
        <taxon>Synergistia</taxon>
        <taxon>Synergistales</taxon>
        <taxon>Aminithiophilaceae</taxon>
        <taxon>Aminithiophilus</taxon>
    </lineage>
</organism>
<dbReference type="Proteomes" id="UP000671879">
    <property type="component" value="Chromosome"/>
</dbReference>
<dbReference type="EMBL" id="CP072943">
    <property type="protein sequence ID" value="QTX32077.1"/>
    <property type="molecule type" value="Genomic_DNA"/>
</dbReference>
<dbReference type="RefSeq" id="WP_274373285.1">
    <property type="nucleotide sequence ID" value="NZ_CP072943.1"/>
</dbReference>
<proteinExistence type="predicted"/>
<keyword evidence="2" id="KW-1185">Reference proteome</keyword>
<dbReference type="AlphaFoldDB" id="A0A9Q7AM02"/>
<protein>
    <submittedName>
        <fullName evidence="1">Uncharacterized protein</fullName>
    </submittedName>
</protein>
<sequence>MQRKETERGEEDRRERYASCCEDWGEIALGYVEARKRAEEAKEGERA</sequence>
<accession>A0A9Q7AM02</accession>
<dbReference type="KEGG" id="aram:KAR29_12305"/>
<evidence type="ECO:0000313" key="1">
    <source>
        <dbReference type="EMBL" id="QTX32077.1"/>
    </source>
</evidence>
<reference evidence="2" key="1">
    <citation type="submission" date="2021-04" db="EMBL/GenBank/DDBJ databases">
        <title>A novel Synergistetes isolate from a pyrite-forming mixed culture.</title>
        <authorList>
            <person name="Bunk B."/>
            <person name="Sproer C."/>
            <person name="Spring S."/>
            <person name="Pester M."/>
        </authorList>
    </citation>
    <scope>NUCLEOTIDE SEQUENCE [LARGE SCALE GENOMIC DNA]</scope>
    <source>
        <strain evidence="2">J.5.4.2-T.3.5.2</strain>
    </source>
</reference>